<dbReference type="GO" id="GO:0051536">
    <property type="term" value="F:iron-sulfur cluster binding"/>
    <property type="evidence" value="ECO:0007669"/>
    <property type="project" value="UniProtKB-KW"/>
</dbReference>
<keyword evidence="6 13" id="KW-0479">Metal-binding</keyword>
<evidence type="ECO:0000256" key="7">
    <source>
        <dbReference type="ARBA" id="ARBA00022801"/>
    </source>
</evidence>
<evidence type="ECO:0000256" key="6">
    <source>
        <dbReference type="ARBA" id="ARBA00022723"/>
    </source>
</evidence>
<organism evidence="15">
    <name type="scientific">Singulisphaera sp. Ch08</name>
    <dbReference type="NCBI Taxonomy" id="3120278"/>
    <lineage>
        <taxon>Bacteria</taxon>
        <taxon>Pseudomonadati</taxon>
        <taxon>Planctomycetota</taxon>
        <taxon>Planctomycetia</taxon>
        <taxon>Isosphaerales</taxon>
        <taxon>Isosphaeraceae</taxon>
        <taxon>Singulisphaera</taxon>
    </lineage>
</organism>
<dbReference type="GO" id="GO:0051607">
    <property type="term" value="P:defense response to virus"/>
    <property type="evidence" value="ECO:0007669"/>
    <property type="project" value="UniProtKB-KW"/>
</dbReference>
<evidence type="ECO:0000256" key="13">
    <source>
        <dbReference type="RuleBase" id="RU365022"/>
    </source>
</evidence>
<sequence>MTQSDDTEGDDLVPLSAINAYLYCDRRAALRHLDALYVHNEHTRQGDIGHRRADKMGVERRPGVRTERGLWIVSQRLRLYGRADLVEFHKRSKLTGDRRAKGAVPYPVEYKRGRSRRWNNDDVQLCAQALCLEEMLGEPVPAGAVYHALSRKRREVPFSDLLRAETEAAIAGLHALLASHAVPPAVLKPRCRGCSLRGHCLPEAFAHPRRAETLARDLFSAHYSDPQP</sequence>
<evidence type="ECO:0000259" key="14">
    <source>
        <dbReference type="Pfam" id="PF01930"/>
    </source>
</evidence>
<dbReference type="Gene3D" id="3.90.320.10">
    <property type="match status" value="1"/>
</dbReference>
<evidence type="ECO:0000256" key="10">
    <source>
        <dbReference type="ARBA" id="ARBA00023014"/>
    </source>
</evidence>
<protein>
    <recommendedName>
        <fullName evidence="4 13">CRISPR-associated exonuclease Cas4</fullName>
        <ecNumber evidence="3 13">3.1.12.1</ecNumber>
    </recommendedName>
</protein>
<evidence type="ECO:0000313" key="15">
    <source>
        <dbReference type="EMBL" id="XBH04685.1"/>
    </source>
</evidence>
<evidence type="ECO:0000256" key="4">
    <source>
        <dbReference type="ARBA" id="ARBA00020049"/>
    </source>
</evidence>
<reference evidence="15" key="1">
    <citation type="submission" date="2024-05" db="EMBL/GenBank/DDBJ databases">
        <title>Planctomycetes of the genus Singulisphaera possess chitinolytic capabilities.</title>
        <authorList>
            <person name="Ivanova A."/>
        </authorList>
    </citation>
    <scope>NUCLEOTIDE SEQUENCE</scope>
    <source>
        <strain evidence="15">Ch08T</strain>
    </source>
</reference>
<keyword evidence="7 13" id="KW-0378">Hydrolase</keyword>
<evidence type="ECO:0000256" key="9">
    <source>
        <dbReference type="ARBA" id="ARBA00023004"/>
    </source>
</evidence>
<dbReference type="PANTHER" id="PTHR36531">
    <property type="entry name" value="CRISPR-ASSOCIATED EXONUCLEASE CAS4"/>
    <property type="match status" value="1"/>
</dbReference>
<feature type="domain" description="DUF83" evidence="14">
    <location>
        <begin position="16"/>
        <end position="201"/>
    </location>
</feature>
<comment type="cofactor">
    <cofactor evidence="13">
        <name>Mg(2+)</name>
        <dbReference type="ChEBI" id="CHEBI:18420"/>
    </cofactor>
    <cofactor evidence="13">
        <name>Mn(2+)</name>
        <dbReference type="ChEBI" id="CHEBI:29035"/>
    </cofactor>
    <text evidence="13">Mg(2+) or Mn(2+) required for ssDNA cleavage activity.</text>
</comment>
<keyword evidence="9 13" id="KW-0408">Iron</keyword>
<dbReference type="RefSeq" id="WP_406697477.1">
    <property type="nucleotide sequence ID" value="NZ_CP155447.1"/>
</dbReference>
<name>A0AAU7CI14_9BACT</name>
<keyword evidence="11 13" id="KW-0051">Antiviral defense</keyword>
<comment type="cofactor">
    <cofactor evidence="13">
        <name>iron-sulfur cluster</name>
        <dbReference type="ChEBI" id="CHEBI:30408"/>
    </cofactor>
</comment>
<keyword evidence="10 13" id="KW-0411">Iron-sulfur</keyword>
<proteinExistence type="inferred from homology"/>
<dbReference type="AlphaFoldDB" id="A0AAU7CI14"/>
<dbReference type="EC" id="3.1.12.1" evidence="3 13"/>
<dbReference type="NCBIfam" id="TIGR00372">
    <property type="entry name" value="cas4"/>
    <property type="match status" value="1"/>
</dbReference>
<dbReference type="GO" id="GO:0046872">
    <property type="term" value="F:metal ion binding"/>
    <property type="evidence" value="ECO:0007669"/>
    <property type="project" value="UniProtKB-KW"/>
</dbReference>
<keyword evidence="12 13" id="KW-0464">Manganese</keyword>
<evidence type="ECO:0000256" key="1">
    <source>
        <dbReference type="ARBA" id="ARBA00001966"/>
    </source>
</evidence>
<dbReference type="InterPro" id="IPR051827">
    <property type="entry name" value="Cas4_exonuclease"/>
</dbReference>
<evidence type="ECO:0000256" key="3">
    <source>
        <dbReference type="ARBA" id="ARBA00012768"/>
    </source>
</evidence>
<comment type="function">
    <text evidence="13">CRISPR (clustered regularly interspaced short palindromic repeat) is an adaptive immune system that provides protection against mobile genetic elements (viruses, transposable elements and conjugative plasmids). CRISPR clusters contain sequences complementary to antecedent mobile elements and target invading nucleic acids. CRISPR clusters are transcribed and processed into CRISPR RNA (crRNA).</text>
</comment>
<comment type="similarity">
    <text evidence="2 13">Belongs to the CRISPR-associated exonuclease Cas4 family.</text>
</comment>
<evidence type="ECO:0000256" key="8">
    <source>
        <dbReference type="ARBA" id="ARBA00022839"/>
    </source>
</evidence>
<dbReference type="GO" id="GO:0004527">
    <property type="term" value="F:exonuclease activity"/>
    <property type="evidence" value="ECO:0007669"/>
    <property type="project" value="UniProtKB-KW"/>
</dbReference>
<dbReference type="PANTHER" id="PTHR36531:SF6">
    <property type="entry name" value="DNA REPLICATION ATP-DEPENDENT HELICASE_NUCLEASE DNA2"/>
    <property type="match status" value="1"/>
</dbReference>
<dbReference type="InterPro" id="IPR022765">
    <property type="entry name" value="Dna2/Cas4_DUF83"/>
</dbReference>
<keyword evidence="8 13" id="KW-0269">Exonuclease</keyword>
<gene>
    <name evidence="15" type="primary">cas4</name>
    <name evidence="15" type="ORF">V5E97_01335</name>
</gene>
<dbReference type="EMBL" id="CP155447">
    <property type="protein sequence ID" value="XBH04685.1"/>
    <property type="molecule type" value="Genomic_DNA"/>
</dbReference>
<dbReference type="Pfam" id="PF01930">
    <property type="entry name" value="Cas_Cas4"/>
    <property type="match status" value="1"/>
</dbReference>
<accession>A0AAU7CI14</accession>
<evidence type="ECO:0000256" key="5">
    <source>
        <dbReference type="ARBA" id="ARBA00022722"/>
    </source>
</evidence>
<evidence type="ECO:0000256" key="2">
    <source>
        <dbReference type="ARBA" id="ARBA00009189"/>
    </source>
</evidence>
<evidence type="ECO:0000256" key="12">
    <source>
        <dbReference type="ARBA" id="ARBA00023211"/>
    </source>
</evidence>
<dbReference type="InterPro" id="IPR011604">
    <property type="entry name" value="PDDEXK-like_dom_sf"/>
</dbReference>
<evidence type="ECO:0000256" key="11">
    <source>
        <dbReference type="ARBA" id="ARBA00023118"/>
    </source>
</evidence>
<dbReference type="InterPro" id="IPR013343">
    <property type="entry name" value="CRISPR-assoc_prot_Cas4"/>
</dbReference>
<keyword evidence="5 13" id="KW-0540">Nuclease</keyword>
<comment type="cofactor">
    <cofactor evidence="1">
        <name>[4Fe-4S] cluster</name>
        <dbReference type="ChEBI" id="CHEBI:49883"/>
    </cofactor>
</comment>